<evidence type="ECO:0000313" key="3">
    <source>
        <dbReference type="Proteomes" id="UP000199076"/>
    </source>
</evidence>
<feature type="region of interest" description="Disordered" evidence="1">
    <location>
        <begin position="214"/>
        <end position="233"/>
    </location>
</feature>
<dbReference type="NCBIfam" id="TIGR00266">
    <property type="entry name" value="TIGR00266 family protein"/>
    <property type="match status" value="1"/>
</dbReference>
<dbReference type="EMBL" id="FNBK01000007">
    <property type="protein sequence ID" value="SDF53557.1"/>
    <property type="molecule type" value="Genomic_DNA"/>
</dbReference>
<evidence type="ECO:0000313" key="2">
    <source>
        <dbReference type="EMBL" id="SDF53557.1"/>
    </source>
</evidence>
<dbReference type="AlphaFoldDB" id="A0A1G7LVL5"/>
<gene>
    <name evidence="2" type="ORF">SAMN05216218_10741</name>
</gene>
<accession>A0A1G7LVL5</accession>
<name>A0A1G7LVL5_9EURY</name>
<dbReference type="PANTHER" id="PTHR43657">
    <property type="entry name" value="TRYPTOPHAN RNA-BINDING ATTENUATOR PROTEIN-LIKE PROTEIN"/>
    <property type="match status" value="1"/>
</dbReference>
<dbReference type="PANTHER" id="PTHR43657:SF1">
    <property type="entry name" value="ALTERED INHERITANCE OF MITOCHONDRIA PROTEIN 24, MITOCHONDRIAL"/>
    <property type="match status" value="1"/>
</dbReference>
<dbReference type="SUPFAM" id="SSF51219">
    <property type="entry name" value="TRAP-like"/>
    <property type="match status" value="1"/>
</dbReference>
<dbReference type="InterPro" id="IPR036983">
    <property type="entry name" value="AIM24_sf"/>
</dbReference>
<dbReference type="Gene3D" id="3.60.160.10">
    <property type="entry name" value="Mitochondrial biogenesis AIM24"/>
    <property type="match status" value="1"/>
</dbReference>
<sequence length="257" mass="27533">MCAFLYVDILRRVNAEESRVVGVSGLESNHDPGIEMRTDTGSGGLLGSAKRSMLGGESVFMNTFTAQQPGSVTLAPPAPGDVRARFLDEETIYADSGSYLASEPNVEVSTEFQGTSKFFTRGDVFLLTLTGTGTVFVDSYGAMETVELERGEQFNVDTEHIVAFDSTVQYSTVRPGGVKSRAFGGERKVVTFSGPGKIWILNRDFESLAEKVAGEIPGSGGGGDDDDGIGVDDFLRGRDATDFSASLADPDIYWYSP</sequence>
<dbReference type="InterPro" id="IPR002838">
    <property type="entry name" value="AIM24"/>
</dbReference>
<dbReference type="Pfam" id="PF01987">
    <property type="entry name" value="AIM24"/>
    <property type="match status" value="1"/>
</dbReference>
<dbReference type="InterPro" id="IPR016031">
    <property type="entry name" value="Trp_RNA-bd_attenuator-like_dom"/>
</dbReference>
<dbReference type="STRING" id="660518.SAMN05216218_10741"/>
<protein>
    <submittedName>
        <fullName evidence="2">TIGR00266 family protein</fullName>
    </submittedName>
</protein>
<organism evidence="2 3">
    <name type="scientific">Halorientalis regularis</name>
    <dbReference type="NCBI Taxonomy" id="660518"/>
    <lineage>
        <taxon>Archaea</taxon>
        <taxon>Methanobacteriati</taxon>
        <taxon>Methanobacteriota</taxon>
        <taxon>Stenosarchaea group</taxon>
        <taxon>Halobacteria</taxon>
        <taxon>Halobacteriales</taxon>
        <taxon>Haloarculaceae</taxon>
        <taxon>Halorientalis</taxon>
    </lineage>
</organism>
<proteinExistence type="predicted"/>
<dbReference type="Proteomes" id="UP000199076">
    <property type="component" value="Unassembled WGS sequence"/>
</dbReference>
<evidence type="ECO:0000256" key="1">
    <source>
        <dbReference type="SAM" id="MobiDB-lite"/>
    </source>
</evidence>
<reference evidence="3" key="1">
    <citation type="submission" date="2016-10" db="EMBL/GenBank/DDBJ databases">
        <authorList>
            <person name="Varghese N."/>
            <person name="Submissions S."/>
        </authorList>
    </citation>
    <scope>NUCLEOTIDE SEQUENCE [LARGE SCALE GENOMIC DNA]</scope>
    <source>
        <strain evidence="3">IBRC-M 10760</strain>
    </source>
</reference>
<keyword evidence="3" id="KW-1185">Reference proteome</keyword>